<dbReference type="PROSITE" id="PS50937">
    <property type="entry name" value="HTH_MERR_2"/>
    <property type="match status" value="1"/>
</dbReference>
<evidence type="ECO:0000256" key="3">
    <source>
        <dbReference type="ARBA" id="ARBA00023125"/>
    </source>
</evidence>
<dbReference type="InterPro" id="IPR047057">
    <property type="entry name" value="MerR_fam"/>
</dbReference>
<evidence type="ECO:0000256" key="1">
    <source>
        <dbReference type="ARBA" id="ARBA00022491"/>
    </source>
</evidence>
<sequence length="219" mass="23725">MREGPPRRRARRAKMGFTIRELSERSGVKVPTIRYYERQGLLPEPEITGSGQRRYGLVDVARLRFVRFGRGLRLEADEIRALIEMVGEGDGEAIVVLAGAVVDRAERLRALSESLRSVSAAIIGGAIDEQGAFGQLVDGSTSTPFLEVVAKGPIADLVPTENDESAAAPTEEMPVDGTSRRMPLKEGAIEASTAVLAEEGVARKAPHPKPVRKRTRAKS</sequence>
<dbReference type="InterPro" id="IPR001387">
    <property type="entry name" value="Cro/C1-type_HTH"/>
</dbReference>
<dbReference type="InterPro" id="IPR009061">
    <property type="entry name" value="DNA-bd_dom_put_sf"/>
</dbReference>
<feature type="compositionally biased region" description="Basic residues" evidence="5">
    <location>
        <begin position="204"/>
        <end position="219"/>
    </location>
</feature>
<keyword evidence="1" id="KW-0678">Repressor</keyword>
<reference evidence="9" key="1">
    <citation type="submission" date="2017-10" db="EMBL/GenBank/DDBJ databases">
        <authorList>
            <person name="Regsiter A."/>
            <person name="William W."/>
        </authorList>
    </citation>
    <scope>NUCLEOTIDE SEQUENCE [LARGE SCALE GENOMIC DNA]</scope>
</reference>
<evidence type="ECO:0000256" key="4">
    <source>
        <dbReference type="ARBA" id="ARBA00023163"/>
    </source>
</evidence>
<dbReference type="EMBL" id="LT962688">
    <property type="protein sequence ID" value="SOR32526.1"/>
    <property type="molecule type" value="Genomic_DNA"/>
</dbReference>
<gene>
    <name evidence="8" type="ORF">TK0001_5967</name>
</gene>
<dbReference type="PROSITE" id="PS50943">
    <property type="entry name" value="HTH_CROC1"/>
    <property type="match status" value="1"/>
</dbReference>
<evidence type="ECO:0000259" key="6">
    <source>
        <dbReference type="PROSITE" id="PS50937"/>
    </source>
</evidence>
<proteinExistence type="predicted"/>
<evidence type="ECO:0000256" key="5">
    <source>
        <dbReference type="SAM" id="MobiDB-lite"/>
    </source>
</evidence>
<dbReference type="GO" id="GO:0003700">
    <property type="term" value="F:DNA-binding transcription factor activity"/>
    <property type="evidence" value="ECO:0007669"/>
    <property type="project" value="InterPro"/>
</dbReference>
<name>A0A2N9AYY9_METEX</name>
<evidence type="ECO:0000313" key="9">
    <source>
        <dbReference type="Proteomes" id="UP000233769"/>
    </source>
</evidence>
<accession>A0A2N9AYY9</accession>
<feature type="domain" description="HTH merR-type" evidence="6">
    <location>
        <begin position="16"/>
        <end position="85"/>
    </location>
</feature>
<keyword evidence="4" id="KW-0804">Transcription</keyword>
<dbReference type="SMART" id="SM00422">
    <property type="entry name" value="HTH_MERR"/>
    <property type="match status" value="1"/>
</dbReference>
<protein>
    <submittedName>
        <fullName evidence="8">Regulatory protein MerR</fullName>
    </submittedName>
</protein>
<dbReference type="SUPFAM" id="SSF46955">
    <property type="entry name" value="Putative DNA-binding domain"/>
    <property type="match status" value="1"/>
</dbReference>
<evidence type="ECO:0000259" key="7">
    <source>
        <dbReference type="PROSITE" id="PS50943"/>
    </source>
</evidence>
<dbReference type="Proteomes" id="UP000233769">
    <property type="component" value="Chromosome tk0001"/>
</dbReference>
<feature type="region of interest" description="Disordered" evidence="5">
    <location>
        <begin position="159"/>
        <end position="219"/>
    </location>
</feature>
<dbReference type="PANTHER" id="PTHR30204:SF69">
    <property type="entry name" value="MERR-FAMILY TRANSCRIPTIONAL REGULATOR"/>
    <property type="match status" value="1"/>
</dbReference>
<dbReference type="PANTHER" id="PTHR30204">
    <property type="entry name" value="REDOX-CYCLING DRUG-SENSING TRANSCRIPTIONAL ACTIVATOR SOXR"/>
    <property type="match status" value="1"/>
</dbReference>
<feature type="domain" description="HTH cro/C1-type" evidence="7">
    <location>
        <begin position="9"/>
        <end position="38"/>
    </location>
</feature>
<evidence type="ECO:0000256" key="2">
    <source>
        <dbReference type="ARBA" id="ARBA00023015"/>
    </source>
</evidence>
<dbReference type="GO" id="GO:0003677">
    <property type="term" value="F:DNA binding"/>
    <property type="evidence" value="ECO:0007669"/>
    <property type="project" value="UniProtKB-KW"/>
</dbReference>
<dbReference type="Pfam" id="PF13411">
    <property type="entry name" value="MerR_1"/>
    <property type="match status" value="1"/>
</dbReference>
<dbReference type="AlphaFoldDB" id="A0A2N9AYY9"/>
<evidence type="ECO:0000313" key="8">
    <source>
        <dbReference type="EMBL" id="SOR32526.1"/>
    </source>
</evidence>
<keyword evidence="3" id="KW-0238">DNA-binding</keyword>
<keyword evidence="2" id="KW-0805">Transcription regulation</keyword>
<dbReference type="InterPro" id="IPR000551">
    <property type="entry name" value="MerR-type_HTH_dom"/>
</dbReference>
<organism evidence="8 9">
    <name type="scientific">Methylorubrum extorquens</name>
    <name type="common">Methylobacterium dichloromethanicum</name>
    <name type="synonym">Methylobacterium extorquens</name>
    <dbReference type="NCBI Taxonomy" id="408"/>
    <lineage>
        <taxon>Bacteria</taxon>
        <taxon>Pseudomonadati</taxon>
        <taxon>Pseudomonadota</taxon>
        <taxon>Alphaproteobacteria</taxon>
        <taxon>Hyphomicrobiales</taxon>
        <taxon>Methylobacteriaceae</taxon>
        <taxon>Methylorubrum</taxon>
    </lineage>
</organism>
<dbReference type="PRINTS" id="PR00040">
    <property type="entry name" value="HTHMERR"/>
</dbReference>
<dbReference type="Gene3D" id="1.10.1660.10">
    <property type="match status" value="1"/>
</dbReference>